<reference evidence="2" key="1">
    <citation type="journal article" date="2014" name="Front. Microbiol.">
        <title>High frequency of phylogenetically diverse reductive dehalogenase-homologous genes in deep subseafloor sedimentary metagenomes.</title>
        <authorList>
            <person name="Kawai M."/>
            <person name="Futagami T."/>
            <person name="Toyoda A."/>
            <person name="Takaki Y."/>
            <person name="Nishi S."/>
            <person name="Hori S."/>
            <person name="Arai W."/>
            <person name="Tsubouchi T."/>
            <person name="Morono Y."/>
            <person name="Uchiyama I."/>
            <person name="Ito T."/>
            <person name="Fujiyama A."/>
            <person name="Inagaki F."/>
            <person name="Takami H."/>
        </authorList>
    </citation>
    <scope>NUCLEOTIDE SEQUENCE</scope>
    <source>
        <strain evidence="2">Expedition CK06-06</strain>
    </source>
</reference>
<sequence length="37" mass="3961">MTDISIKNNFQAFGKNFQIVAICFILSVATGLTGLIA</sequence>
<comment type="caution">
    <text evidence="2">The sequence shown here is derived from an EMBL/GenBank/DDBJ whole genome shotgun (WGS) entry which is preliminary data.</text>
</comment>
<proteinExistence type="predicted"/>
<keyword evidence="1" id="KW-1133">Transmembrane helix</keyword>
<feature type="non-terminal residue" evidence="2">
    <location>
        <position position="37"/>
    </location>
</feature>
<name>X1AGU3_9ZZZZ</name>
<feature type="transmembrane region" description="Helical" evidence="1">
    <location>
        <begin position="17"/>
        <end position="36"/>
    </location>
</feature>
<evidence type="ECO:0000256" key="1">
    <source>
        <dbReference type="SAM" id="Phobius"/>
    </source>
</evidence>
<keyword evidence="1" id="KW-0472">Membrane</keyword>
<organism evidence="2">
    <name type="scientific">marine sediment metagenome</name>
    <dbReference type="NCBI Taxonomy" id="412755"/>
    <lineage>
        <taxon>unclassified sequences</taxon>
        <taxon>metagenomes</taxon>
        <taxon>ecological metagenomes</taxon>
    </lineage>
</organism>
<dbReference type="EMBL" id="BART01009852">
    <property type="protein sequence ID" value="GAG81810.1"/>
    <property type="molecule type" value="Genomic_DNA"/>
</dbReference>
<accession>X1AGU3</accession>
<protein>
    <submittedName>
        <fullName evidence="2">Uncharacterized protein</fullName>
    </submittedName>
</protein>
<evidence type="ECO:0000313" key="2">
    <source>
        <dbReference type="EMBL" id="GAG81810.1"/>
    </source>
</evidence>
<gene>
    <name evidence="2" type="ORF">S01H4_21690</name>
</gene>
<keyword evidence="1" id="KW-0812">Transmembrane</keyword>
<dbReference type="AlphaFoldDB" id="X1AGU3"/>